<feature type="domain" description="Helix-turn-helix" evidence="1">
    <location>
        <begin position="70"/>
        <end position="118"/>
    </location>
</feature>
<dbReference type="Proteomes" id="UP000538666">
    <property type="component" value="Unassembled WGS sequence"/>
</dbReference>
<protein>
    <submittedName>
        <fullName evidence="2">Excisionase family DNA binding protein</fullName>
    </submittedName>
</protein>
<evidence type="ECO:0000259" key="1">
    <source>
        <dbReference type="Pfam" id="PF12728"/>
    </source>
</evidence>
<dbReference type="RefSeq" id="WP_050060837.1">
    <property type="nucleotide sequence ID" value="NZ_JACHEK010000007.1"/>
</dbReference>
<dbReference type="EMBL" id="JACHEK010000007">
    <property type="protein sequence ID" value="MBB6145810.1"/>
    <property type="molecule type" value="Genomic_DNA"/>
</dbReference>
<name>A0A841JXD4_9BACT</name>
<keyword evidence="3" id="KW-1185">Reference proteome</keyword>
<evidence type="ECO:0000313" key="2">
    <source>
        <dbReference type="EMBL" id="MBB6145810.1"/>
    </source>
</evidence>
<comment type="caution">
    <text evidence="2">The sequence shown here is derived from an EMBL/GenBank/DDBJ whole genome shotgun (WGS) entry which is preliminary data.</text>
</comment>
<sequence length="151" mass="16842">MLGSTITMPPSEEEQIQELHRVLQLGAPALFGSDGERLDLPESVYQILKDVVRNMRAGRAITIIPEKQQLTTQSAANLLGFSRPHLIKLLEAGVIPFQRVGQHRRILLKDLVAFQKKRDAERRTALNKLAQKEFEAGAYEGTGIPEGESDE</sequence>
<reference evidence="2 3" key="1">
    <citation type="submission" date="2020-08" db="EMBL/GenBank/DDBJ databases">
        <title>Genomic Encyclopedia of Type Strains, Phase IV (KMG-IV): sequencing the most valuable type-strain genomes for metagenomic binning, comparative biology and taxonomic classification.</title>
        <authorList>
            <person name="Goeker M."/>
        </authorList>
    </citation>
    <scope>NUCLEOTIDE SEQUENCE [LARGE SCALE GENOMIC DNA]</scope>
    <source>
        <strain evidence="2 3">DSM 103733</strain>
    </source>
</reference>
<gene>
    <name evidence="2" type="ORF">HNQ77_003771</name>
</gene>
<dbReference type="OrthoDB" id="26212at2"/>
<dbReference type="InterPro" id="IPR041657">
    <property type="entry name" value="HTH_17"/>
</dbReference>
<dbReference type="InterPro" id="IPR010093">
    <property type="entry name" value="SinI_DNA-bd"/>
</dbReference>
<organism evidence="2 3">
    <name type="scientific">Silvibacterium bohemicum</name>
    <dbReference type="NCBI Taxonomy" id="1577686"/>
    <lineage>
        <taxon>Bacteria</taxon>
        <taxon>Pseudomonadati</taxon>
        <taxon>Acidobacteriota</taxon>
        <taxon>Terriglobia</taxon>
        <taxon>Terriglobales</taxon>
        <taxon>Acidobacteriaceae</taxon>
        <taxon>Silvibacterium</taxon>
    </lineage>
</organism>
<accession>A0A841JXD4</accession>
<dbReference type="GO" id="GO:0003677">
    <property type="term" value="F:DNA binding"/>
    <property type="evidence" value="ECO:0007669"/>
    <property type="project" value="InterPro"/>
</dbReference>
<dbReference type="NCBIfam" id="TIGR01764">
    <property type="entry name" value="excise"/>
    <property type="match status" value="1"/>
</dbReference>
<dbReference type="Pfam" id="PF12728">
    <property type="entry name" value="HTH_17"/>
    <property type="match status" value="1"/>
</dbReference>
<evidence type="ECO:0000313" key="3">
    <source>
        <dbReference type="Proteomes" id="UP000538666"/>
    </source>
</evidence>
<proteinExistence type="predicted"/>
<dbReference type="AlphaFoldDB" id="A0A841JXD4"/>